<reference evidence="2" key="1">
    <citation type="submission" date="2022-10" db="EMBL/GenBank/DDBJ databases">
        <title>Roseovarius pelagicus sp. nov., isolated from Arctic seawater.</title>
        <authorList>
            <person name="Hong Y.W."/>
            <person name="Hwang C.Y."/>
        </authorList>
    </citation>
    <scope>NUCLEOTIDE SEQUENCE</scope>
    <source>
        <strain evidence="2">HL-MP18</strain>
    </source>
</reference>
<proteinExistence type="predicted"/>
<evidence type="ECO:0008006" key="4">
    <source>
        <dbReference type="Google" id="ProtNLM"/>
    </source>
</evidence>
<accession>A0ABY6DFN7</accession>
<feature type="chain" id="PRO_5047390751" description="Avidin family protein" evidence="1">
    <location>
        <begin position="21"/>
        <end position="158"/>
    </location>
</feature>
<dbReference type="RefSeq" id="WP_165195854.1">
    <property type="nucleotide sequence ID" value="NZ_CP106738.1"/>
</dbReference>
<keyword evidence="1" id="KW-0732">Signal</keyword>
<sequence>MKITMTLAALAVAVAAQAQAEAFDSDGVASGVSKSELIEFGPDHKVINSRISYNKFEMENKTHPMNQLSGPCFGTVEVRGGAVEGNGVCVLDGLEGDRVLLGWVARRMNPKGELIGYWTVNNGTGMWLQASGGGTFRSNVNQANGTATNTLKGAVTLR</sequence>
<protein>
    <recommendedName>
        <fullName evidence="4">Avidin family protein</fullName>
    </recommendedName>
</protein>
<feature type="signal peptide" evidence="1">
    <location>
        <begin position="1"/>
        <end position="20"/>
    </location>
</feature>
<dbReference type="EMBL" id="CP106738">
    <property type="protein sequence ID" value="UXX84971.1"/>
    <property type="molecule type" value="Genomic_DNA"/>
</dbReference>
<name>A0ABY6DFN7_9RHOB</name>
<evidence type="ECO:0000313" key="2">
    <source>
        <dbReference type="EMBL" id="UXX84971.1"/>
    </source>
</evidence>
<dbReference type="Proteomes" id="UP001064087">
    <property type="component" value="Chromosome"/>
</dbReference>
<evidence type="ECO:0000313" key="3">
    <source>
        <dbReference type="Proteomes" id="UP001064087"/>
    </source>
</evidence>
<keyword evidence="3" id="KW-1185">Reference proteome</keyword>
<gene>
    <name evidence="2" type="ORF">N7U68_10155</name>
</gene>
<evidence type="ECO:0000256" key="1">
    <source>
        <dbReference type="SAM" id="SignalP"/>
    </source>
</evidence>
<organism evidence="2 3">
    <name type="scientific">Roseovarius pelagicus</name>
    <dbReference type="NCBI Taxonomy" id="2980108"/>
    <lineage>
        <taxon>Bacteria</taxon>
        <taxon>Pseudomonadati</taxon>
        <taxon>Pseudomonadota</taxon>
        <taxon>Alphaproteobacteria</taxon>
        <taxon>Rhodobacterales</taxon>
        <taxon>Roseobacteraceae</taxon>
        <taxon>Roseovarius</taxon>
    </lineage>
</organism>